<dbReference type="EMBL" id="JBICBT010000551">
    <property type="protein sequence ID" value="KAL3109993.1"/>
    <property type="molecule type" value="Genomic_DNA"/>
</dbReference>
<feature type="compositionally biased region" description="Acidic residues" evidence="1">
    <location>
        <begin position="27"/>
        <end position="47"/>
    </location>
</feature>
<name>A0ABD2L4B2_9BILA</name>
<feature type="compositionally biased region" description="Basic and acidic residues" evidence="1">
    <location>
        <begin position="55"/>
        <end position="82"/>
    </location>
</feature>
<sequence length="487" mass="56501">METLQRQRKLDIYDKTQMRGEGGEQKWEEEEEESEYETEEEEEEEEGGNCSVGKENGKEAMELEENGKKEEADEGDKDKGEMEENEDEETEEEDNEENGDEETEEEEKEENGDEETEEEKEEEGEEKAEEKKQQVQRENKILFLELEEEGEENSSGGGDAEEERMVTLFEDIGEFVLRDVDEIEEERKRDKTILKERMRRAREPHLRRKMVTQEPCIPWEYGSNKFSSQKGAGAFGSIRNATLKVHSSRELFPGDPTALPRWSRGTGNSQAGQTPFGMIREQVTRMVEHEGEGKKRCQELLQDPKQTERILKLWTQSNPEAKSARLFGSKRPEKMVSIGGREWSRHELILSRAALPRLACVNETSAARDGREAIRMVAAGTRQATMNIAGLDRTERDQMESNKCMSWLGGQLILQTQSGTGGFQTPRDVVSTSYYDRIRGEREAKEERQRQRREEKKREEKREHKTDKQREERVKGSEEKLERELSE</sequence>
<gene>
    <name evidence="2" type="ORF">niasHT_017366</name>
</gene>
<dbReference type="PROSITE" id="PS51122">
    <property type="entry name" value="CALPONIN_2"/>
    <property type="match status" value="1"/>
</dbReference>
<feature type="region of interest" description="Disordered" evidence="1">
    <location>
        <begin position="440"/>
        <end position="487"/>
    </location>
</feature>
<dbReference type="PANTHER" id="PTHR36812:SF9">
    <property type="entry name" value="MYB-LIKE PROTEIN X ISOFORM X1"/>
    <property type="match status" value="1"/>
</dbReference>
<proteinExistence type="predicted"/>
<dbReference type="InterPro" id="IPR000557">
    <property type="entry name" value="Calponin_repeat"/>
</dbReference>
<dbReference type="PANTHER" id="PTHR36812">
    <property type="entry name" value="NEUROFILAMENT TRIPLET M PROTEIN-LIKE PROTEIN"/>
    <property type="match status" value="1"/>
</dbReference>
<feature type="region of interest" description="Disordered" evidence="1">
    <location>
        <begin position="252"/>
        <end position="274"/>
    </location>
</feature>
<accession>A0ABD2L4B2</accession>
<evidence type="ECO:0000313" key="2">
    <source>
        <dbReference type="EMBL" id="KAL3109993.1"/>
    </source>
</evidence>
<dbReference type="Proteomes" id="UP001620626">
    <property type="component" value="Unassembled WGS sequence"/>
</dbReference>
<dbReference type="AlphaFoldDB" id="A0ABD2L4B2"/>
<evidence type="ECO:0000313" key="3">
    <source>
        <dbReference type="Proteomes" id="UP001620626"/>
    </source>
</evidence>
<protein>
    <submittedName>
        <fullName evidence="2">Uncharacterized protein</fullName>
    </submittedName>
</protein>
<feature type="compositionally biased region" description="Acidic residues" evidence="1">
    <location>
        <begin position="83"/>
        <end position="127"/>
    </location>
</feature>
<feature type="compositionally biased region" description="Basic and acidic residues" evidence="1">
    <location>
        <begin position="8"/>
        <end position="26"/>
    </location>
</feature>
<evidence type="ECO:0000256" key="1">
    <source>
        <dbReference type="SAM" id="MobiDB-lite"/>
    </source>
</evidence>
<comment type="caution">
    <text evidence="2">The sequence shown here is derived from an EMBL/GenBank/DDBJ whole genome shotgun (WGS) entry which is preliminary data.</text>
</comment>
<feature type="region of interest" description="Disordered" evidence="1">
    <location>
        <begin position="1"/>
        <end position="162"/>
    </location>
</feature>
<reference evidence="2 3" key="1">
    <citation type="submission" date="2024-10" db="EMBL/GenBank/DDBJ databases">
        <authorList>
            <person name="Kim D."/>
        </authorList>
    </citation>
    <scope>NUCLEOTIDE SEQUENCE [LARGE SCALE GENOMIC DNA]</scope>
    <source>
        <strain evidence="2">BH-2024</strain>
    </source>
</reference>
<feature type="compositionally biased region" description="Basic and acidic residues" evidence="1">
    <location>
        <begin position="128"/>
        <end position="140"/>
    </location>
</feature>
<keyword evidence="3" id="KW-1185">Reference proteome</keyword>
<organism evidence="2 3">
    <name type="scientific">Heterodera trifolii</name>
    <dbReference type="NCBI Taxonomy" id="157864"/>
    <lineage>
        <taxon>Eukaryota</taxon>
        <taxon>Metazoa</taxon>
        <taxon>Ecdysozoa</taxon>
        <taxon>Nematoda</taxon>
        <taxon>Chromadorea</taxon>
        <taxon>Rhabditida</taxon>
        <taxon>Tylenchina</taxon>
        <taxon>Tylenchomorpha</taxon>
        <taxon>Tylenchoidea</taxon>
        <taxon>Heteroderidae</taxon>
        <taxon>Heteroderinae</taxon>
        <taxon>Heterodera</taxon>
    </lineage>
</organism>